<dbReference type="EMBL" id="UZAK01041078">
    <property type="protein sequence ID" value="VDP65945.1"/>
    <property type="molecule type" value="Genomic_DNA"/>
</dbReference>
<keyword evidence="2" id="KW-1185">Reference proteome</keyword>
<protein>
    <submittedName>
        <fullName evidence="1 3">Uncharacterized protein</fullName>
    </submittedName>
</protein>
<evidence type="ECO:0000313" key="3">
    <source>
        <dbReference type="WBParaSite" id="SCUD_0001849001-mRNA-1"/>
    </source>
</evidence>
<name>A0A183KTU7_9TREM</name>
<organism evidence="3">
    <name type="scientific">Schistosoma curassoni</name>
    <dbReference type="NCBI Taxonomy" id="6186"/>
    <lineage>
        <taxon>Eukaryota</taxon>
        <taxon>Metazoa</taxon>
        <taxon>Spiralia</taxon>
        <taxon>Lophotrochozoa</taxon>
        <taxon>Platyhelminthes</taxon>
        <taxon>Trematoda</taxon>
        <taxon>Digenea</taxon>
        <taxon>Strigeidida</taxon>
        <taxon>Schistosomatoidea</taxon>
        <taxon>Schistosomatidae</taxon>
        <taxon>Schistosoma</taxon>
    </lineage>
</organism>
<dbReference type="WBParaSite" id="SCUD_0001849001-mRNA-1">
    <property type="protein sequence ID" value="SCUD_0001849001-mRNA-1"/>
    <property type="gene ID" value="SCUD_0001849001"/>
</dbReference>
<dbReference type="Proteomes" id="UP000279833">
    <property type="component" value="Unassembled WGS sequence"/>
</dbReference>
<evidence type="ECO:0000313" key="1">
    <source>
        <dbReference type="EMBL" id="VDP65945.1"/>
    </source>
</evidence>
<gene>
    <name evidence="1" type="ORF">SCUD_LOCUS18486</name>
</gene>
<sequence length="61" mass="7167">MISKLLTDQIHIHEEYLDGLNSMICIYGTGYLNRYVFRPYKTIHYNGEVMGEQNNKKKEVG</sequence>
<reference evidence="1 2" key="2">
    <citation type="submission" date="2018-11" db="EMBL/GenBank/DDBJ databases">
        <authorList>
            <consortium name="Pathogen Informatics"/>
        </authorList>
    </citation>
    <scope>NUCLEOTIDE SEQUENCE [LARGE SCALE GENOMIC DNA]</scope>
    <source>
        <strain evidence="1">Dakar</strain>
        <strain evidence="2">Dakar, Senegal</strain>
    </source>
</reference>
<dbReference type="AlphaFoldDB" id="A0A183KTU7"/>
<reference evidence="3" key="1">
    <citation type="submission" date="2016-06" db="UniProtKB">
        <authorList>
            <consortium name="WormBaseParasite"/>
        </authorList>
    </citation>
    <scope>IDENTIFICATION</scope>
</reference>
<evidence type="ECO:0000313" key="2">
    <source>
        <dbReference type="Proteomes" id="UP000279833"/>
    </source>
</evidence>
<proteinExistence type="predicted"/>
<accession>A0A183KTU7</accession>